<proteinExistence type="predicted"/>
<name>A0ABX1C7K7_9ACTN</name>
<dbReference type="Gene3D" id="3.90.79.40">
    <property type="entry name" value="EvaA sugar 2,3-dehydratase subunit"/>
    <property type="match status" value="2"/>
</dbReference>
<comment type="caution">
    <text evidence="3">The sequence shown here is derived from an EMBL/GenBank/DDBJ whole genome shotgun (WGS) entry which is preliminary data.</text>
</comment>
<accession>A0ABX1C7K7</accession>
<feature type="domain" description="dTDP-4-dehydro-6-deoxy-alpha-D-glucopyranose 2,3-dehydratase" evidence="2">
    <location>
        <begin position="32"/>
        <end position="234"/>
    </location>
</feature>
<organism evidence="3 4">
    <name type="scientific">Streptomyces bohaiensis</name>
    <dbReference type="NCBI Taxonomy" id="1431344"/>
    <lineage>
        <taxon>Bacteria</taxon>
        <taxon>Bacillati</taxon>
        <taxon>Actinomycetota</taxon>
        <taxon>Actinomycetes</taxon>
        <taxon>Kitasatosporales</taxon>
        <taxon>Streptomycetaceae</taxon>
        <taxon>Streptomyces</taxon>
    </lineage>
</organism>
<evidence type="ECO:0000259" key="2">
    <source>
        <dbReference type="Pfam" id="PF03559"/>
    </source>
</evidence>
<protein>
    <submittedName>
        <fullName evidence="3">NDP-hexose 2,3-dehydratase</fullName>
    </submittedName>
</protein>
<dbReference type="InterPro" id="IPR005212">
    <property type="entry name" value="EvaA-like"/>
</dbReference>
<reference evidence="3 4" key="1">
    <citation type="submission" date="2020-03" db="EMBL/GenBank/DDBJ databases">
        <title>Draft genome of Streptomyces sp. ventii, isolated from the Axial Seamount in the Pacific Ocean, and resequencing of the two type strains Streptomyces lonarensis strain NCL 716 and Streptomyces bohaiensis strain 11A07.</title>
        <authorList>
            <person name="Loughran R.M."/>
            <person name="Pfannmuller K.M."/>
            <person name="Wasson B.J."/>
            <person name="Deadmond M.C."/>
            <person name="Paddock B.E."/>
            <person name="Koyack M.J."/>
            <person name="Gallegos D.A."/>
            <person name="Mitchell E.A."/>
            <person name="Ushijima B."/>
            <person name="Saw J.H."/>
            <person name="Mcphail K.L."/>
            <person name="Videau P."/>
        </authorList>
    </citation>
    <scope>NUCLEOTIDE SEQUENCE [LARGE SCALE GENOMIC DNA]</scope>
    <source>
        <strain evidence="3 4">11A07</strain>
    </source>
</reference>
<feature type="domain" description="dTDP-4-dehydro-6-deoxy-alpha-D-glucopyranose 2,3-dehydratase" evidence="2">
    <location>
        <begin position="249"/>
        <end position="453"/>
    </location>
</feature>
<dbReference type="InterPro" id="IPR038153">
    <property type="entry name" value="EvaA-like_sf"/>
</dbReference>
<evidence type="ECO:0000256" key="1">
    <source>
        <dbReference type="SAM" id="MobiDB-lite"/>
    </source>
</evidence>
<dbReference type="Proteomes" id="UP000727056">
    <property type="component" value="Unassembled WGS sequence"/>
</dbReference>
<evidence type="ECO:0000313" key="3">
    <source>
        <dbReference type="EMBL" id="NJQ14058.1"/>
    </source>
</evidence>
<feature type="region of interest" description="Disordered" evidence="1">
    <location>
        <begin position="1"/>
        <end position="26"/>
    </location>
</feature>
<dbReference type="RefSeq" id="WP_168086888.1">
    <property type="nucleotide sequence ID" value="NZ_BHZH01000040.1"/>
</dbReference>
<keyword evidence="4" id="KW-1185">Reference proteome</keyword>
<dbReference type="Pfam" id="PF03559">
    <property type="entry name" value="Hexose_dehydrat"/>
    <property type="match status" value="2"/>
</dbReference>
<sequence>MRPGTAEHPAASATRERLARSAAATGSPGLAADVRDWLASRGRARPSRVRRIPLAALDGWRFEEDGGDLAHTSGRFFRVEGVRIDGGPHPFGDWQQPIIRQPEIGLLGILAKEFDGVLHFLMQAKMEPGNPNLLQLSPTVQATRSNYQRAHGGSAVRYLDHFTGDRPGRPLTDGLQSEHGSWFWQKSNRNVVVETDAEVAPDPDFRWFTLGELGALLHHDDLVNMDSRSVLACLPAPRPGGTPRHTAVEIASWLTGERARRRLLARPVPLRSVAGWTREESAVRHREDRWFRVVAVAVESESREVAGWTQPLFEPCGPGVTAFLVRRIGGVPHLLAQARAEPGLLHTVEIAPTVQYAPHNYAHLPTAARPRHADLVAAATGPAVRYSALHSDEGGRFLDARTRCLFVSVDHLDDPAADDPGPGFCWLTPDQLGALTRQGHQVNVQARTLLSVLHTGGVTL</sequence>
<evidence type="ECO:0000313" key="4">
    <source>
        <dbReference type="Proteomes" id="UP000727056"/>
    </source>
</evidence>
<gene>
    <name evidence="3" type="ORF">HCN52_03640</name>
</gene>
<dbReference type="EMBL" id="JAAVJC010000014">
    <property type="protein sequence ID" value="NJQ14058.1"/>
    <property type="molecule type" value="Genomic_DNA"/>
</dbReference>